<protein>
    <submittedName>
        <fullName evidence="2">MbcA/ParS/Xre antitoxin family protein</fullName>
    </submittedName>
</protein>
<dbReference type="InterPro" id="IPR024467">
    <property type="entry name" value="Xre/MbcA/ParS-like_toxin-bd"/>
</dbReference>
<reference evidence="2" key="1">
    <citation type="submission" date="2022-01" db="EMBL/GenBank/DDBJ databases">
        <title>Whole genome-based taxonomy of the Shewanellaceae.</title>
        <authorList>
            <person name="Martin-Rodriguez A.J."/>
        </authorList>
    </citation>
    <scope>NUCLEOTIDE SEQUENCE</scope>
    <source>
        <strain evidence="2">KCTC 23973</strain>
    </source>
</reference>
<dbReference type="EMBL" id="JAKILB010000002">
    <property type="protein sequence ID" value="MCL1137736.1"/>
    <property type="molecule type" value="Genomic_DNA"/>
</dbReference>
<gene>
    <name evidence="2" type="ORF">L2740_04140</name>
</gene>
<proteinExistence type="predicted"/>
<evidence type="ECO:0000313" key="3">
    <source>
        <dbReference type="Proteomes" id="UP001139293"/>
    </source>
</evidence>
<evidence type="ECO:0000259" key="1">
    <source>
        <dbReference type="Pfam" id="PF09722"/>
    </source>
</evidence>
<comment type="caution">
    <text evidence="2">The sequence shown here is derived from an EMBL/GenBank/DDBJ whole genome shotgun (WGS) entry which is preliminary data.</text>
</comment>
<evidence type="ECO:0000313" key="2">
    <source>
        <dbReference type="EMBL" id="MCL1137736.1"/>
    </source>
</evidence>
<dbReference type="Pfam" id="PF09722">
    <property type="entry name" value="Xre_MbcA_ParS_C"/>
    <property type="match status" value="1"/>
</dbReference>
<feature type="domain" description="Antitoxin Xre/MbcA/ParS-like toxin-binding" evidence="1">
    <location>
        <begin position="63"/>
        <end position="110"/>
    </location>
</feature>
<dbReference type="Proteomes" id="UP001139293">
    <property type="component" value="Unassembled WGS sequence"/>
</dbReference>
<accession>A0A9X1ZKS3</accession>
<organism evidence="2 3">
    <name type="scientific">Shewanella pneumatophori</name>
    <dbReference type="NCBI Taxonomy" id="314092"/>
    <lineage>
        <taxon>Bacteria</taxon>
        <taxon>Pseudomonadati</taxon>
        <taxon>Pseudomonadota</taxon>
        <taxon>Gammaproteobacteria</taxon>
        <taxon>Alteromonadales</taxon>
        <taxon>Shewanellaceae</taxon>
        <taxon>Shewanella</taxon>
    </lineage>
</organism>
<dbReference type="AlphaFoldDB" id="A0A9X1ZKS3"/>
<dbReference type="RefSeq" id="WP_248948862.1">
    <property type="nucleotide sequence ID" value="NZ_JAKILB010000002.1"/>
</dbReference>
<name>A0A9X1ZKS3_9GAMM</name>
<sequence>MKNPLLSEVKKDNEKLYAEIPVEVLEHLALKPGDFIEFGITTDVSIWKSHNIDVPREIFQPLIDMFKTEQNVFHWLNKGLPALSGKAPIEILSEPDGIEQILDLINRIKRGDFS</sequence>
<keyword evidence="3" id="KW-1185">Reference proteome</keyword>